<comment type="similarity">
    <text evidence="1">Belongs to the class-II fumarase/aspartase family. Fumarase subfamily.</text>
</comment>
<dbReference type="PROSITE" id="PS00163">
    <property type="entry name" value="FUMARATE_LYASES"/>
    <property type="match status" value="1"/>
</dbReference>
<dbReference type="HAMAP" id="MF_00743">
    <property type="entry name" value="FumaraseC"/>
    <property type="match status" value="1"/>
</dbReference>
<evidence type="ECO:0000259" key="4">
    <source>
        <dbReference type="Pfam" id="PF00206"/>
    </source>
</evidence>
<dbReference type="InterPro" id="IPR024083">
    <property type="entry name" value="Fumarase/histidase_N"/>
</dbReference>
<dbReference type="PRINTS" id="PR00149">
    <property type="entry name" value="FUMRATELYASE"/>
</dbReference>
<dbReference type="GO" id="GO:0006108">
    <property type="term" value="P:malate metabolic process"/>
    <property type="evidence" value="ECO:0007669"/>
    <property type="project" value="TreeGrafter"/>
</dbReference>
<dbReference type="InterPro" id="IPR020557">
    <property type="entry name" value="Fumarate_lyase_CS"/>
</dbReference>
<dbReference type="SUPFAM" id="SSF48557">
    <property type="entry name" value="L-aspartase-like"/>
    <property type="match status" value="1"/>
</dbReference>
<dbReference type="PANTHER" id="PTHR11444">
    <property type="entry name" value="ASPARTATEAMMONIA/ARGININOSUCCINATE/ADENYLOSUCCINATE LYASE"/>
    <property type="match status" value="1"/>
</dbReference>
<dbReference type="EC" id="4.2.1.2" evidence="2"/>
<dbReference type="NCBIfam" id="TIGR00979">
    <property type="entry name" value="fumC_II"/>
    <property type="match status" value="1"/>
</dbReference>
<evidence type="ECO:0000256" key="3">
    <source>
        <dbReference type="ARBA" id="ARBA00023239"/>
    </source>
</evidence>
<dbReference type="Pfam" id="PF00206">
    <property type="entry name" value="Lyase_1"/>
    <property type="match status" value="1"/>
</dbReference>
<dbReference type="InterPro" id="IPR008948">
    <property type="entry name" value="L-Aspartase-like"/>
</dbReference>
<organism evidence="6 7">
    <name type="scientific">Ichthyophthirius multifiliis</name>
    <name type="common">White spot disease agent</name>
    <name type="synonym">Ich</name>
    <dbReference type="NCBI Taxonomy" id="5932"/>
    <lineage>
        <taxon>Eukaryota</taxon>
        <taxon>Sar</taxon>
        <taxon>Alveolata</taxon>
        <taxon>Ciliophora</taxon>
        <taxon>Intramacronucleata</taxon>
        <taxon>Oligohymenophorea</taxon>
        <taxon>Hymenostomatida</taxon>
        <taxon>Ophryoglenina</taxon>
        <taxon>Ichthyophthirius</taxon>
    </lineage>
</organism>
<feature type="domain" description="Fumarase C C-terminal" evidence="5">
    <location>
        <begin position="404"/>
        <end position="456"/>
    </location>
</feature>
<dbReference type="RefSeq" id="XP_004030783.1">
    <property type="nucleotide sequence ID" value="XM_004030735.1"/>
</dbReference>
<evidence type="ECO:0000256" key="1">
    <source>
        <dbReference type="ARBA" id="ARBA00009084"/>
    </source>
</evidence>
<dbReference type="FunFam" id="1.10.275.10:FF:000001">
    <property type="entry name" value="Fumarate hydratase, mitochondrial"/>
    <property type="match status" value="1"/>
</dbReference>
<dbReference type="GeneID" id="14905646"/>
<gene>
    <name evidence="6" type="ORF">IMG5_153640</name>
</gene>
<dbReference type="CDD" id="cd01362">
    <property type="entry name" value="Fumarase_classII"/>
    <property type="match status" value="1"/>
</dbReference>
<dbReference type="STRING" id="857967.G0QZ12"/>
<dbReference type="EMBL" id="GL984133">
    <property type="protein sequence ID" value="EGR29547.1"/>
    <property type="molecule type" value="Genomic_DNA"/>
</dbReference>
<evidence type="ECO:0000313" key="7">
    <source>
        <dbReference type="Proteomes" id="UP000008983"/>
    </source>
</evidence>
<dbReference type="FunFam" id="1.10.40.30:FF:000002">
    <property type="entry name" value="Fumarate hydratase class II"/>
    <property type="match status" value="1"/>
</dbReference>
<dbReference type="GO" id="GO:0004333">
    <property type="term" value="F:fumarate hydratase activity"/>
    <property type="evidence" value="ECO:0007669"/>
    <property type="project" value="UniProtKB-EC"/>
</dbReference>
<dbReference type="Pfam" id="PF10415">
    <property type="entry name" value="FumaraseC_C"/>
    <property type="match status" value="1"/>
</dbReference>
<dbReference type="InterPro" id="IPR018951">
    <property type="entry name" value="Fumarase_C_C"/>
</dbReference>
<dbReference type="Gene3D" id="1.10.275.10">
    <property type="entry name" value="Fumarase/aspartase (N-terminal domain)"/>
    <property type="match status" value="1"/>
</dbReference>
<dbReference type="OrthoDB" id="1738025at2759"/>
<evidence type="ECO:0000259" key="5">
    <source>
        <dbReference type="Pfam" id="PF10415"/>
    </source>
</evidence>
<sequence length="465" mass="51638">MENYRIEHDTFGQINVPKDKLWGAQTQRSLQNFEICTDTDRMPIQLIRSLAIIKKCAAKVNMSYDLDQKKGQAIIQAAQEIIEGKLDDHFPLVVWQTGSGTQTNMNLNEVIANRGMQIFQGIKIHPNDDVNMSQSSNDTFPSAMHLATVIEFKNKLLPALQNLHLALTEKMNEFQNIIKIGRTHTQDATPLTLGQEFSGYVQQIQQGIQRLEQKIPQVSLLAQGGTAVGTGLNTYECFSQKIAQEISNETSIEFKTAPNKFEALATCDALVDFSGSLNTLACSLMKIGNDIRFLASGPRSGLGELLLPENEPGSSIMPGKVNPTQCESLTMCCAQVMGNHLAITIGGQHGHFELNVFRPLVIKNVIHSICLLSDSCCSFVKNCVKGIKANEEKIKQLMNQSLMLVTALNKHIGYEKAAQVAKNAHKQNITLLESCLDLGYVTEEQFKQWVRPEDMLNSSKFIKKI</sequence>
<evidence type="ECO:0000313" key="6">
    <source>
        <dbReference type="EMBL" id="EGR29547.1"/>
    </source>
</evidence>
<dbReference type="GO" id="GO:0005739">
    <property type="term" value="C:mitochondrion"/>
    <property type="evidence" value="ECO:0007669"/>
    <property type="project" value="TreeGrafter"/>
</dbReference>
<dbReference type="InterPro" id="IPR022761">
    <property type="entry name" value="Fumarate_lyase_N"/>
</dbReference>
<dbReference type="Gene3D" id="1.10.40.30">
    <property type="entry name" value="Fumarase/aspartase (C-terminal domain)"/>
    <property type="match status" value="1"/>
</dbReference>
<accession>G0QZ12</accession>
<evidence type="ECO:0000256" key="2">
    <source>
        <dbReference type="ARBA" id="ARBA00012921"/>
    </source>
</evidence>
<dbReference type="OMA" id="EICENYV"/>
<dbReference type="Gene3D" id="1.20.200.10">
    <property type="entry name" value="Fumarase/aspartase (Central domain)"/>
    <property type="match status" value="1"/>
</dbReference>
<keyword evidence="7" id="KW-1185">Reference proteome</keyword>
<dbReference type="AlphaFoldDB" id="G0QZ12"/>
<protein>
    <recommendedName>
        <fullName evidence="2">fumarate hydratase</fullName>
        <ecNumber evidence="2">4.2.1.2</ecNumber>
    </recommendedName>
</protein>
<dbReference type="GO" id="GO:0006106">
    <property type="term" value="P:fumarate metabolic process"/>
    <property type="evidence" value="ECO:0007669"/>
    <property type="project" value="InterPro"/>
</dbReference>
<dbReference type="InParanoid" id="G0QZ12"/>
<keyword evidence="3" id="KW-0456">Lyase</keyword>
<dbReference type="eggNOG" id="KOG1317">
    <property type="taxonomic scope" value="Eukaryota"/>
</dbReference>
<dbReference type="Proteomes" id="UP000008983">
    <property type="component" value="Unassembled WGS sequence"/>
</dbReference>
<dbReference type="InterPro" id="IPR005677">
    <property type="entry name" value="Fum_hydII"/>
</dbReference>
<dbReference type="GO" id="GO:0006099">
    <property type="term" value="P:tricarboxylic acid cycle"/>
    <property type="evidence" value="ECO:0007669"/>
    <property type="project" value="InterPro"/>
</dbReference>
<name>G0QZ12_ICHMU</name>
<dbReference type="FunFam" id="1.20.200.10:FF:000001">
    <property type="entry name" value="Fumarate hydratase, mitochondrial"/>
    <property type="match status" value="1"/>
</dbReference>
<feature type="domain" description="Fumarate lyase N-terminal" evidence="4">
    <location>
        <begin position="12"/>
        <end position="338"/>
    </location>
</feature>
<dbReference type="InterPro" id="IPR000362">
    <property type="entry name" value="Fumarate_lyase_fam"/>
</dbReference>
<proteinExistence type="inferred from homology"/>
<reference evidence="6 7" key="1">
    <citation type="submission" date="2011-07" db="EMBL/GenBank/DDBJ databases">
        <authorList>
            <person name="Coyne R."/>
            <person name="Brami D."/>
            <person name="Johnson J."/>
            <person name="Hostetler J."/>
            <person name="Hannick L."/>
            <person name="Clark T."/>
            <person name="Cassidy-Hanley D."/>
            <person name="Inman J."/>
        </authorList>
    </citation>
    <scope>NUCLEOTIDE SEQUENCE [LARGE SCALE GENOMIC DNA]</scope>
    <source>
        <strain evidence="6 7">G5</strain>
    </source>
</reference>
<dbReference type="PANTHER" id="PTHR11444:SF1">
    <property type="entry name" value="FUMARATE HYDRATASE, MITOCHONDRIAL"/>
    <property type="match status" value="1"/>
</dbReference>